<dbReference type="SUPFAM" id="SSF82199">
    <property type="entry name" value="SET domain"/>
    <property type="match status" value="1"/>
</dbReference>
<accession>A0A8E2F2D1</accession>
<evidence type="ECO:0000313" key="3">
    <source>
        <dbReference type="Proteomes" id="UP000250140"/>
    </source>
</evidence>
<dbReference type="PANTHER" id="PTHR47332">
    <property type="entry name" value="SET DOMAIN-CONTAINING PROTEIN 5"/>
    <property type="match status" value="1"/>
</dbReference>
<dbReference type="AlphaFoldDB" id="A0A8E2F2D1"/>
<dbReference type="Gene3D" id="2.170.270.10">
    <property type="entry name" value="SET domain"/>
    <property type="match status" value="1"/>
</dbReference>
<feature type="domain" description="SET" evidence="1">
    <location>
        <begin position="14"/>
        <end position="169"/>
    </location>
</feature>
<evidence type="ECO:0000259" key="1">
    <source>
        <dbReference type="PROSITE" id="PS50280"/>
    </source>
</evidence>
<dbReference type="InterPro" id="IPR001214">
    <property type="entry name" value="SET_dom"/>
</dbReference>
<evidence type="ECO:0000313" key="2">
    <source>
        <dbReference type="EMBL" id="OCL09201.1"/>
    </source>
</evidence>
<dbReference type="InterPro" id="IPR053185">
    <property type="entry name" value="SET_domain_protein"/>
</dbReference>
<dbReference type="Proteomes" id="UP000250140">
    <property type="component" value="Unassembled WGS sequence"/>
</dbReference>
<dbReference type="EMBL" id="KV749486">
    <property type="protein sequence ID" value="OCL09201.1"/>
    <property type="molecule type" value="Genomic_DNA"/>
</dbReference>
<keyword evidence="3" id="KW-1185">Reference proteome</keyword>
<dbReference type="SMART" id="SM00317">
    <property type="entry name" value="SET"/>
    <property type="match status" value="1"/>
</dbReference>
<reference evidence="2 3" key="1">
    <citation type="journal article" date="2016" name="Nat. Commun.">
        <title>Ectomycorrhizal ecology is imprinted in the genome of the dominant symbiotic fungus Cenococcum geophilum.</title>
        <authorList>
            <consortium name="DOE Joint Genome Institute"/>
            <person name="Peter M."/>
            <person name="Kohler A."/>
            <person name="Ohm R.A."/>
            <person name="Kuo A."/>
            <person name="Krutzmann J."/>
            <person name="Morin E."/>
            <person name="Arend M."/>
            <person name="Barry K.W."/>
            <person name="Binder M."/>
            <person name="Choi C."/>
            <person name="Clum A."/>
            <person name="Copeland A."/>
            <person name="Grisel N."/>
            <person name="Haridas S."/>
            <person name="Kipfer T."/>
            <person name="LaButti K."/>
            <person name="Lindquist E."/>
            <person name="Lipzen A."/>
            <person name="Maire R."/>
            <person name="Meier B."/>
            <person name="Mihaltcheva S."/>
            <person name="Molinier V."/>
            <person name="Murat C."/>
            <person name="Poggeler S."/>
            <person name="Quandt C.A."/>
            <person name="Sperisen C."/>
            <person name="Tritt A."/>
            <person name="Tisserant E."/>
            <person name="Crous P.W."/>
            <person name="Henrissat B."/>
            <person name="Nehls U."/>
            <person name="Egli S."/>
            <person name="Spatafora J.W."/>
            <person name="Grigoriev I.V."/>
            <person name="Martin F.M."/>
        </authorList>
    </citation>
    <scope>NUCLEOTIDE SEQUENCE [LARGE SCALE GENOMIC DNA]</scope>
    <source>
        <strain evidence="2 3">CBS 207.34</strain>
    </source>
</reference>
<organism evidence="2 3">
    <name type="scientific">Glonium stellatum</name>
    <dbReference type="NCBI Taxonomy" id="574774"/>
    <lineage>
        <taxon>Eukaryota</taxon>
        <taxon>Fungi</taxon>
        <taxon>Dikarya</taxon>
        <taxon>Ascomycota</taxon>
        <taxon>Pezizomycotina</taxon>
        <taxon>Dothideomycetes</taxon>
        <taxon>Pleosporomycetidae</taxon>
        <taxon>Gloniales</taxon>
        <taxon>Gloniaceae</taxon>
        <taxon>Glonium</taxon>
    </lineage>
</organism>
<gene>
    <name evidence="2" type="ORF">AOQ84DRAFT_431412</name>
</gene>
<dbReference type="OrthoDB" id="265717at2759"/>
<protein>
    <submittedName>
        <fullName evidence="2">SET domain-containing protein</fullName>
    </submittedName>
</protein>
<proteinExistence type="predicted"/>
<dbReference type="InterPro" id="IPR046341">
    <property type="entry name" value="SET_dom_sf"/>
</dbReference>
<dbReference type="PANTHER" id="PTHR47332:SF4">
    <property type="entry name" value="SET DOMAIN-CONTAINING PROTEIN 5"/>
    <property type="match status" value="1"/>
</dbReference>
<dbReference type="PROSITE" id="PS50280">
    <property type="entry name" value="SET"/>
    <property type="match status" value="1"/>
</dbReference>
<sequence>MAGARTLNNVTCPTPSEVYIIKPSLNKGLGVFAARTLQPGTPIIREGPLVTILPPPVADGADYPREAIMSSLRNAFSSLSESDQSLYLSLYAHVFPTEQLQTDEDYLMPIFRSNSFNTGDSFGLFPKVSRINHSCRPNAAYFWNQRLGKRIVYAAREIKEGEEILVSYIPLLMTKAERAMRLNQYGFKCDCDACAASMGDTVVSDSRRAEIRRLMESLESDLSAEVGSGVVAKRKAQRLVNECLKLVSLVEAEQLVDYYAQAYRLASSSHARAELWEQGAYWALKSLEFREMADEFSPEAYEMRKAAASFTLSSKANLKPDSQ</sequence>
<name>A0A8E2F2D1_9PEZI</name>
<dbReference type="CDD" id="cd20071">
    <property type="entry name" value="SET_SMYD"/>
    <property type="match status" value="1"/>
</dbReference>
<dbReference type="Pfam" id="PF00856">
    <property type="entry name" value="SET"/>
    <property type="match status" value="1"/>
</dbReference>